<protein>
    <recommendedName>
        <fullName evidence="6">Translation elongation factor EFTu/EF1A C-terminal domain-containing protein</fullName>
    </recommendedName>
</protein>
<dbReference type="EMBL" id="JACCKA010000049">
    <property type="protein sequence ID" value="NZA26176.1"/>
    <property type="molecule type" value="Genomic_DNA"/>
</dbReference>
<dbReference type="Proteomes" id="UP000578091">
    <property type="component" value="Unassembled WGS sequence"/>
</dbReference>
<dbReference type="AlphaFoldDB" id="A0A853JAC4"/>
<keyword evidence="3" id="KW-0732">Signal</keyword>
<comment type="caution">
    <text evidence="4">The sequence shown here is derived from an EMBL/GenBank/DDBJ whole genome shotgun (WGS) entry which is preliminary data.</text>
</comment>
<accession>A0A853JAC4</accession>
<feature type="chain" id="PRO_5033011464" description="Translation elongation factor EFTu/EF1A C-terminal domain-containing protein" evidence="3">
    <location>
        <begin position="21"/>
        <end position="129"/>
    </location>
</feature>
<name>A0A853JAC4_9GAMM</name>
<sequence length="129" mass="13311">MRKTSTLLAATVLSACAAAAANDAQPRGYGVGEEIPVTLTLHTSNGEPRGRQTPIFSKYRPTVSFAGGPEIVCSVSIPRQVRSIAPGQTAEASLNCQEAVAVAPAATGFVVLERGRQIGTGEVRLPPAP</sequence>
<gene>
    <name evidence="4" type="ORF">H0E84_07235</name>
</gene>
<dbReference type="Gene3D" id="2.40.30.10">
    <property type="entry name" value="Translation factors"/>
    <property type="match status" value="1"/>
</dbReference>
<proteinExistence type="predicted"/>
<dbReference type="PROSITE" id="PS51257">
    <property type="entry name" value="PROKAR_LIPOPROTEIN"/>
    <property type="match status" value="1"/>
</dbReference>
<reference evidence="4 5" key="1">
    <citation type="submission" date="2020-07" db="EMBL/GenBank/DDBJ databases">
        <title>Luteimonas sp. SJ-92.</title>
        <authorList>
            <person name="Huang X.-X."/>
            <person name="Xu L."/>
            <person name="Sun J.-Q."/>
        </authorList>
    </citation>
    <scope>NUCLEOTIDE SEQUENCE [LARGE SCALE GENOMIC DNA]</scope>
    <source>
        <strain evidence="4 5">SJ-92</strain>
    </source>
</reference>
<evidence type="ECO:0000313" key="4">
    <source>
        <dbReference type="EMBL" id="NZA26176.1"/>
    </source>
</evidence>
<dbReference type="RefSeq" id="WP_180677968.1">
    <property type="nucleotide sequence ID" value="NZ_JACCKA010000049.1"/>
</dbReference>
<dbReference type="InterPro" id="IPR009001">
    <property type="entry name" value="Transl_elong_EF1A/Init_IF2_C"/>
</dbReference>
<keyword evidence="5" id="KW-1185">Reference proteome</keyword>
<feature type="signal peptide" evidence="3">
    <location>
        <begin position="1"/>
        <end position="20"/>
    </location>
</feature>
<evidence type="ECO:0000256" key="2">
    <source>
        <dbReference type="ARBA" id="ARBA00023134"/>
    </source>
</evidence>
<keyword evidence="2" id="KW-0342">GTP-binding</keyword>
<dbReference type="SUPFAM" id="SSF50465">
    <property type="entry name" value="EF-Tu/eEF-1alpha/eIF2-gamma C-terminal domain"/>
    <property type="match status" value="1"/>
</dbReference>
<evidence type="ECO:0008006" key="6">
    <source>
        <dbReference type="Google" id="ProtNLM"/>
    </source>
</evidence>
<evidence type="ECO:0000313" key="5">
    <source>
        <dbReference type="Proteomes" id="UP000578091"/>
    </source>
</evidence>
<dbReference type="GO" id="GO:0005525">
    <property type="term" value="F:GTP binding"/>
    <property type="evidence" value="ECO:0007669"/>
    <property type="project" value="UniProtKB-KW"/>
</dbReference>
<keyword evidence="1" id="KW-0547">Nucleotide-binding</keyword>
<organism evidence="4 5">
    <name type="scientific">Luteimonas salinisoli</name>
    <dbReference type="NCBI Taxonomy" id="2752307"/>
    <lineage>
        <taxon>Bacteria</taxon>
        <taxon>Pseudomonadati</taxon>
        <taxon>Pseudomonadota</taxon>
        <taxon>Gammaproteobacteria</taxon>
        <taxon>Lysobacterales</taxon>
        <taxon>Lysobacteraceae</taxon>
        <taxon>Luteimonas</taxon>
    </lineage>
</organism>
<evidence type="ECO:0000256" key="3">
    <source>
        <dbReference type="SAM" id="SignalP"/>
    </source>
</evidence>
<evidence type="ECO:0000256" key="1">
    <source>
        <dbReference type="ARBA" id="ARBA00022741"/>
    </source>
</evidence>